<dbReference type="SUPFAM" id="SSF50911">
    <property type="entry name" value="Mannose 6-phosphate receptor domain"/>
    <property type="match status" value="1"/>
</dbReference>
<evidence type="ECO:0000259" key="9">
    <source>
        <dbReference type="PROSITE" id="PS51914"/>
    </source>
</evidence>
<dbReference type="Gene3D" id="2.70.130.10">
    <property type="entry name" value="Mannose-6-phosphate receptor binding domain"/>
    <property type="match status" value="1"/>
</dbReference>
<dbReference type="PROSITE" id="PS51914">
    <property type="entry name" value="MRH"/>
    <property type="match status" value="1"/>
</dbReference>
<dbReference type="PANTHER" id="PTHR12630:SF1">
    <property type="entry name" value="GLUCOSIDASE 2 SUBUNIT BETA"/>
    <property type="match status" value="1"/>
</dbReference>
<dbReference type="InterPro" id="IPR018247">
    <property type="entry name" value="EF_Hand_1_Ca_BS"/>
</dbReference>
<feature type="domain" description="MRH" evidence="9">
    <location>
        <begin position="421"/>
        <end position="520"/>
    </location>
</feature>
<feature type="transmembrane region" description="Helical" evidence="8">
    <location>
        <begin position="7"/>
        <end position="26"/>
    </location>
</feature>
<evidence type="ECO:0000256" key="4">
    <source>
        <dbReference type="ARBA" id="ARBA00022837"/>
    </source>
</evidence>
<dbReference type="GO" id="GO:0017177">
    <property type="term" value="C:glucosidase II complex"/>
    <property type="evidence" value="ECO:0007669"/>
    <property type="project" value="TreeGrafter"/>
</dbReference>
<accession>A0A8I6RHY3</accession>
<keyword evidence="3" id="KW-0256">Endoplasmic reticulum</keyword>
<evidence type="ECO:0000256" key="7">
    <source>
        <dbReference type="SAM" id="MobiDB-lite"/>
    </source>
</evidence>
<keyword evidence="8" id="KW-0812">Transmembrane</keyword>
<evidence type="ECO:0000313" key="10">
    <source>
        <dbReference type="EnsemblMetazoa" id="XP_014243628.1"/>
    </source>
</evidence>
<keyword evidence="11" id="KW-1185">Reference proteome</keyword>
<dbReference type="Pfam" id="PF12999">
    <property type="entry name" value="PRKCSH-like"/>
    <property type="match status" value="1"/>
</dbReference>
<dbReference type="RefSeq" id="XP_014243628.1">
    <property type="nucleotide sequence ID" value="XM_014388142.2"/>
</dbReference>
<evidence type="ECO:0000256" key="1">
    <source>
        <dbReference type="ARBA" id="ARBA00022387"/>
    </source>
</evidence>
<keyword evidence="4" id="KW-0106">Calcium</keyword>
<keyword evidence="5" id="KW-1015">Disulfide bond</keyword>
<evidence type="ECO:0000256" key="6">
    <source>
        <dbReference type="SAM" id="Coils"/>
    </source>
</evidence>
<evidence type="ECO:0000256" key="2">
    <source>
        <dbReference type="ARBA" id="ARBA00022729"/>
    </source>
</evidence>
<keyword evidence="8" id="KW-0472">Membrane</keyword>
<dbReference type="OMA" id="YENGQHC"/>
<dbReference type="InterPro" id="IPR039794">
    <property type="entry name" value="Gtb1-like"/>
</dbReference>
<feature type="compositionally biased region" description="Acidic residues" evidence="7">
    <location>
        <begin position="307"/>
        <end position="348"/>
    </location>
</feature>
<dbReference type="PANTHER" id="PTHR12630">
    <property type="entry name" value="N-LINKED OLIGOSACCHARIDE PROCESSING"/>
    <property type="match status" value="1"/>
</dbReference>
<evidence type="ECO:0000256" key="8">
    <source>
        <dbReference type="SAM" id="Phobius"/>
    </source>
</evidence>
<protein>
    <recommendedName>
        <fullName evidence="1">Glucosidase 2 subunit beta</fullName>
    </recommendedName>
</protein>
<keyword evidence="6" id="KW-0175">Coiled coil</keyword>
<reference evidence="10" key="1">
    <citation type="submission" date="2022-01" db="UniProtKB">
        <authorList>
            <consortium name="EnsemblMetazoa"/>
        </authorList>
    </citation>
    <scope>IDENTIFICATION</scope>
</reference>
<evidence type="ECO:0000313" key="11">
    <source>
        <dbReference type="Proteomes" id="UP000494040"/>
    </source>
</evidence>
<dbReference type="InterPro" id="IPR011992">
    <property type="entry name" value="EF-hand-dom_pair"/>
</dbReference>
<evidence type="ECO:0000256" key="5">
    <source>
        <dbReference type="ARBA" id="ARBA00023157"/>
    </source>
</evidence>
<feature type="region of interest" description="Disordered" evidence="7">
    <location>
        <begin position="302"/>
        <end position="363"/>
    </location>
</feature>
<keyword evidence="8" id="KW-1133">Transmembrane helix</keyword>
<dbReference type="KEGG" id="clec:106663349"/>
<dbReference type="EnsemblMetazoa" id="XM_014388142.2">
    <property type="protein sequence ID" value="XP_014243628.1"/>
    <property type="gene ID" value="LOC106663349"/>
</dbReference>
<dbReference type="CDD" id="cd00112">
    <property type="entry name" value="LDLa"/>
    <property type="match status" value="1"/>
</dbReference>
<proteinExistence type="predicted"/>
<name>A0A8I6RHY3_CIMLE</name>
<evidence type="ECO:0000256" key="3">
    <source>
        <dbReference type="ARBA" id="ARBA00022824"/>
    </source>
</evidence>
<dbReference type="OrthoDB" id="28322at2759"/>
<keyword evidence="2" id="KW-0732">Signal</keyword>
<dbReference type="InterPro" id="IPR028146">
    <property type="entry name" value="PRKCSH_N"/>
</dbReference>
<dbReference type="GO" id="GO:0006491">
    <property type="term" value="P:N-glycan processing"/>
    <property type="evidence" value="ECO:0007669"/>
    <property type="project" value="TreeGrafter"/>
</dbReference>
<dbReference type="SUPFAM" id="SSF57424">
    <property type="entry name" value="LDL receptor-like module"/>
    <property type="match status" value="1"/>
</dbReference>
<dbReference type="PROSITE" id="PS00018">
    <property type="entry name" value="EF_HAND_1"/>
    <property type="match status" value="1"/>
</dbReference>
<feature type="coiled-coil region" evidence="6">
    <location>
        <begin position="378"/>
        <end position="408"/>
    </location>
</feature>
<dbReference type="AlphaFoldDB" id="A0A8I6RHY3"/>
<dbReference type="GeneID" id="106663349"/>
<dbReference type="InterPro" id="IPR036607">
    <property type="entry name" value="PRKCSH"/>
</dbReference>
<dbReference type="Pfam" id="PF13015">
    <property type="entry name" value="PRKCSH_1"/>
    <property type="match status" value="1"/>
</dbReference>
<dbReference type="Gene3D" id="4.10.400.10">
    <property type="entry name" value="Low-density Lipoprotein Receptor"/>
    <property type="match status" value="1"/>
</dbReference>
<dbReference type="SUPFAM" id="SSF47473">
    <property type="entry name" value="EF-hand"/>
    <property type="match status" value="1"/>
</dbReference>
<sequence length="529" mass="59947">MIERNVIVLAVYLIVPIICTDILPSLPKGVPVSKLPLYDPLKDFTCLDGLFTVPFSYVNDDYCDCQDGSDEPGTSACPSGLFYCANKGFTPLTVPSSRVNDGFCDCCDASDEYLTNNCTDNCEELGRAAKEAAGKQAKLAEQGNLLRLQFVATAKRTKLVKQERVAALESEKIEAQKLKDETEQAKLNAETAENAALEVYRQREEAIKKEKAEQEEELKRKEAQEAFDMLDSNKDNILQIEEMKPRQIFDQNKDSEVSEEEIKFFLGDDKTEADFEYFISTVWPRLKPLYMLEKGIFVPPSAAQKEGEEEVLEEPPMPDEQNLEEEEEAEMGDEEREENWEKEQEDNDMATTEQEHESDEVNIELEYDENTKGLIEEANYARAQFENAQKALREIEQELNQLKEVLAKDYGLEDEFAPLEGQCFSYTDREYTYKLCPFDHVLQSSKSSNAETKLGVWAGWAEQGSYDVMLYTKGLGCWNGPQRSAKVLVSCGLENALVGASEPNKCEYLLKFQTPAACRPLEKLSHDEL</sequence>
<dbReference type="Proteomes" id="UP000494040">
    <property type="component" value="Unassembled WGS sequence"/>
</dbReference>
<dbReference type="InterPro" id="IPR009011">
    <property type="entry name" value="Man6P_isomerase_rcpt-bd_dom_sf"/>
</dbReference>
<organism evidence="10 11">
    <name type="scientific">Cimex lectularius</name>
    <name type="common">Bed bug</name>
    <name type="synonym">Acanthia lectularia</name>
    <dbReference type="NCBI Taxonomy" id="79782"/>
    <lineage>
        <taxon>Eukaryota</taxon>
        <taxon>Metazoa</taxon>
        <taxon>Ecdysozoa</taxon>
        <taxon>Arthropoda</taxon>
        <taxon>Hexapoda</taxon>
        <taxon>Insecta</taxon>
        <taxon>Pterygota</taxon>
        <taxon>Neoptera</taxon>
        <taxon>Paraneoptera</taxon>
        <taxon>Hemiptera</taxon>
        <taxon>Heteroptera</taxon>
        <taxon>Panheteroptera</taxon>
        <taxon>Cimicomorpha</taxon>
        <taxon>Cimicidae</taxon>
        <taxon>Cimex</taxon>
    </lineage>
</organism>
<dbReference type="InterPro" id="IPR044865">
    <property type="entry name" value="MRH_dom"/>
</dbReference>
<feature type="coiled-coil region" evidence="6">
    <location>
        <begin position="165"/>
        <end position="229"/>
    </location>
</feature>
<dbReference type="InterPro" id="IPR002172">
    <property type="entry name" value="LDrepeatLR_classA_rpt"/>
</dbReference>
<dbReference type="InterPro" id="IPR036055">
    <property type="entry name" value="LDL_receptor-like_sf"/>
</dbReference>